<sequence>MKKYLLFVLFGFIILPVMAQDRIVLLRDTTRLGISMAALEKSYPPAFARVAGEQGLFARQGRMFLDTINTRQQQFFTFIEKNKKRLPVLGIMIQTQEFIRPDGIYDRVFCEFSGRELTDEQEVQLLQLVAEWYGQHPFPIKTKTGFRWSSMTTLGSVPQKRTVRRGSGIISTLEAAEQTTRPDTVTMLAFNQLELKAVPEIVYRFPKLEELDLSKNNLHELPARLTADIPTLKRLSALYNSIPDDSVFITRNKHLLSLNLQGNKLTRIPASVRQNRRLESLWMGNNKLSDIDIKALRRLRRLTDLNLYNAGLSQLPKTMGRLKHVKVLDLYYNKLTELPRQLGRMKRLEQLAVAHNDLKEMPVSLAKLRRLQVLFAHHNRISQLPSEFQRLQHLRVLDLGYNWITVAPNVLGSIPNLEELDLNNNNLQEFPTVLLSIKGLKKVYMGSNPLFGREAMTSPYASQIKQLEANNTQVTY</sequence>
<keyword evidence="1" id="KW-0433">Leucine-rich repeat</keyword>
<protein>
    <submittedName>
        <fullName evidence="3">Leucine-rich repeat domain-containing protein</fullName>
    </submittedName>
</protein>
<keyword evidence="2" id="KW-0677">Repeat</keyword>
<dbReference type="PANTHER" id="PTHR48051:SF1">
    <property type="entry name" value="RAS SUPPRESSOR PROTEIN 1"/>
    <property type="match status" value="1"/>
</dbReference>
<dbReference type="GO" id="GO:0005737">
    <property type="term" value="C:cytoplasm"/>
    <property type="evidence" value="ECO:0007669"/>
    <property type="project" value="TreeGrafter"/>
</dbReference>
<dbReference type="Gene3D" id="3.80.10.10">
    <property type="entry name" value="Ribonuclease Inhibitor"/>
    <property type="match status" value="2"/>
</dbReference>
<comment type="caution">
    <text evidence="3">The sequence shown here is derived from an EMBL/GenBank/DDBJ whole genome shotgun (WGS) entry which is preliminary data.</text>
</comment>
<proteinExistence type="predicted"/>
<dbReference type="InterPro" id="IPR050216">
    <property type="entry name" value="LRR_domain-containing"/>
</dbReference>
<keyword evidence="4" id="KW-1185">Reference proteome</keyword>
<evidence type="ECO:0000256" key="1">
    <source>
        <dbReference type="ARBA" id="ARBA00022614"/>
    </source>
</evidence>
<dbReference type="EMBL" id="WPIN01000018">
    <property type="protein sequence ID" value="MVM34829.1"/>
    <property type="molecule type" value="Genomic_DNA"/>
</dbReference>
<dbReference type="Pfam" id="PF13855">
    <property type="entry name" value="LRR_8"/>
    <property type="match status" value="2"/>
</dbReference>
<dbReference type="PRINTS" id="PR00019">
    <property type="entry name" value="LEURICHRPT"/>
</dbReference>
<evidence type="ECO:0000256" key="2">
    <source>
        <dbReference type="ARBA" id="ARBA00022737"/>
    </source>
</evidence>
<dbReference type="InterPro" id="IPR032675">
    <property type="entry name" value="LRR_dom_sf"/>
</dbReference>
<dbReference type="Pfam" id="PF00560">
    <property type="entry name" value="LRR_1"/>
    <property type="match status" value="1"/>
</dbReference>
<dbReference type="PROSITE" id="PS51450">
    <property type="entry name" value="LRR"/>
    <property type="match status" value="3"/>
</dbReference>
<accession>A0A7K1SLZ9</accession>
<dbReference type="Proteomes" id="UP000436006">
    <property type="component" value="Unassembled WGS sequence"/>
</dbReference>
<dbReference type="Pfam" id="PF12799">
    <property type="entry name" value="LRR_4"/>
    <property type="match status" value="1"/>
</dbReference>
<dbReference type="PANTHER" id="PTHR48051">
    <property type="match status" value="1"/>
</dbReference>
<dbReference type="InterPro" id="IPR003591">
    <property type="entry name" value="Leu-rich_rpt_typical-subtyp"/>
</dbReference>
<dbReference type="InterPro" id="IPR001611">
    <property type="entry name" value="Leu-rich_rpt"/>
</dbReference>
<dbReference type="SMART" id="SM00364">
    <property type="entry name" value="LRR_BAC"/>
    <property type="match status" value="6"/>
</dbReference>
<dbReference type="SUPFAM" id="SSF52058">
    <property type="entry name" value="L domain-like"/>
    <property type="match status" value="1"/>
</dbReference>
<dbReference type="SMART" id="SM00369">
    <property type="entry name" value="LRR_TYP"/>
    <property type="match status" value="8"/>
</dbReference>
<dbReference type="RefSeq" id="WP_157589644.1">
    <property type="nucleotide sequence ID" value="NZ_WPIN01000018.1"/>
</dbReference>
<name>A0A7K1SLZ9_9BACT</name>
<gene>
    <name evidence="3" type="ORF">GO755_32675</name>
</gene>
<reference evidence="3 4" key="1">
    <citation type="submission" date="2019-12" db="EMBL/GenBank/DDBJ databases">
        <title>Spirosoma sp. HMF4905 genome sequencing and assembly.</title>
        <authorList>
            <person name="Kang H."/>
            <person name="Cha I."/>
            <person name="Kim H."/>
            <person name="Joh K."/>
        </authorList>
    </citation>
    <scope>NUCLEOTIDE SEQUENCE [LARGE SCALE GENOMIC DNA]</scope>
    <source>
        <strain evidence="3 4">HMF4905</strain>
    </source>
</reference>
<organism evidence="3 4">
    <name type="scientific">Spirosoma arboris</name>
    <dbReference type="NCBI Taxonomy" id="2682092"/>
    <lineage>
        <taxon>Bacteria</taxon>
        <taxon>Pseudomonadati</taxon>
        <taxon>Bacteroidota</taxon>
        <taxon>Cytophagia</taxon>
        <taxon>Cytophagales</taxon>
        <taxon>Cytophagaceae</taxon>
        <taxon>Spirosoma</taxon>
    </lineage>
</organism>
<evidence type="ECO:0000313" key="4">
    <source>
        <dbReference type="Proteomes" id="UP000436006"/>
    </source>
</evidence>
<dbReference type="InterPro" id="IPR025875">
    <property type="entry name" value="Leu-rich_rpt_4"/>
</dbReference>
<dbReference type="AlphaFoldDB" id="A0A7K1SLZ9"/>
<evidence type="ECO:0000313" key="3">
    <source>
        <dbReference type="EMBL" id="MVM34829.1"/>
    </source>
</evidence>